<dbReference type="InterPro" id="IPR052155">
    <property type="entry name" value="Biofilm_reg_signaling"/>
</dbReference>
<dbReference type="PANTHER" id="PTHR44757">
    <property type="entry name" value="DIGUANYLATE CYCLASE DGCP"/>
    <property type="match status" value="1"/>
</dbReference>
<feature type="domain" description="PAS" evidence="1">
    <location>
        <begin position="141"/>
        <end position="186"/>
    </location>
</feature>
<feature type="domain" description="GGDEF" evidence="3">
    <location>
        <begin position="297"/>
        <end position="430"/>
    </location>
</feature>
<dbReference type="InterPro" id="IPR000160">
    <property type="entry name" value="GGDEF_dom"/>
</dbReference>
<dbReference type="CDD" id="cd01949">
    <property type="entry name" value="GGDEF"/>
    <property type="match status" value="1"/>
</dbReference>
<dbReference type="Pfam" id="PF00990">
    <property type="entry name" value="GGDEF"/>
    <property type="match status" value="1"/>
</dbReference>
<dbReference type="SMART" id="SM00091">
    <property type="entry name" value="PAS"/>
    <property type="match status" value="2"/>
</dbReference>
<dbReference type="InterPro" id="IPR043128">
    <property type="entry name" value="Rev_trsase/Diguanyl_cyclase"/>
</dbReference>
<protein>
    <submittedName>
        <fullName evidence="4">Diguanylate cyclase</fullName>
    </submittedName>
</protein>
<dbReference type="Pfam" id="PF08448">
    <property type="entry name" value="PAS_4"/>
    <property type="match status" value="2"/>
</dbReference>
<dbReference type="Gene3D" id="3.30.450.20">
    <property type="entry name" value="PAS domain"/>
    <property type="match status" value="2"/>
</dbReference>
<sequence length="431" mass="47979">MPKPEPGAAPSGPAPDPFRQLLDEVGAFVYTIDLQGRYTYANRLVLELLGHPLDYVLGKDISHFFGEKSNEVIRENDARVLRGGETIAREETNLIKATGELRTYWSMKKPLRDAAGNIVGMLGISHDITEKKRLEDCVRKQKELLDTVLDNVDALVYMKDVNRRFVYANQHMADVLGLPVERIVGRLDTELLPRDLADRLWAADQKIFASGQRQSSEEAVVDASGRLRHYWRVVVPLPAPDGTPAVIGLSTDITELHELKEELRRQAGTDGLTGLANRRSFWERAGHEFARSRRHGTPLSLIAIDIDHFKRLNDSYGHPLGDRVLCAFAACCQSMLREADLCARTGGEEFCILLPDTDLDDARRIAERIRVSAGSLCVDGQSPQLRISASFGVASLESGDQAFDALFSRADRALYCAKQQGRDRIFAWPGG</sequence>
<dbReference type="SUPFAM" id="SSF55785">
    <property type="entry name" value="PYP-like sensor domain (PAS domain)"/>
    <property type="match status" value="2"/>
</dbReference>
<dbReference type="NCBIfam" id="TIGR00254">
    <property type="entry name" value="GGDEF"/>
    <property type="match status" value="1"/>
</dbReference>
<dbReference type="InterPro" id="IPR000014">
    <property type="entry name" value="PAS"/>
</dbReference>
<dbReference type="GO" id="GO:0003824">
    <property type="term" value="F:catalytic activity"/>
    <property type="evidence" value="ECO:0007669"/>
    <property type="project" value="UniProtKB-ARBA"/>
</dbReference>
<feature type="domain" description="PAC" evidence="2">
    <location>
        <begin position="214"/>
        <end position="265"/>
    </location>
</feature>
<dbReference type="Gene3D" id="3.30.70.270">
    <property type="match status" value="1"/>
</dbReference>
<dbReference type="PROSITE" id="PS50887">
    <property type="entry name" value="GGDEF"/>
    <property type="match status" value="1"/>
</dbReference>
<dbReference type="NCBIfam" id="TIGR00229">
    <property type="entry name" value="sensory_box"/>
    <property type="match status" value="2"/>
</dbReference>
<proteinExistence type="predicted"/>
<comment type="caution">
    <text evidence="4">The sequence shown here is derived from an EMBL/GenBank/DDBJ whole genome shotgun (WGS) entry which is preliminary data.</text>
</comment>
<dbReference type="AlphaFoldDB" id="A0A3R7IUB0"/>
<evidence type="ECO:0000313" key="5">
    <source>
        <dbReference type="Proteomes" id="UP000216225"/>
    </source>
</evidence>
<feature type="domain" description="PAS" evidence="1">
    <location>
        <begin position="14"/>
        <end position="84"/>
    </location>
</feature>
<accession>A0A3R7IUB0</accession>
<evidence type="ECO:0000259" key="1">
    <source>
        <dbReference type="PROSITE" id="PS50112"/>
    </source>
</evidence>
<dbReference type="FunFam" id="3.30.70.270:FF:000001">
    <property type="entry name" value="Diguanylate cyclase domain protein"/>
    <property type="match status" value="1"/>
</dbReference>
<reference evidence="4 5" key="1">
    <citation type="submission" date="2018-09" db="EMBL/GenBank/DDBJ databases">
        <title>Genome comparison of Alicycliphilus sp. BQ1, a polyurethanolytic bacterium, with its closest phylogenetic relatives Alicycliphilus denitrificans BC and K601, unable to attack polyurethane.</title>
        <authorList>
            <person name="Loza-Tavera H."/>
            <person name="Lozano L."/>
            <person name="Cevallos M."/>
            <person name="Maya-Lucas O."/>
            <person name="Garcia-Mena J."/>
            <person name="Hernandez J."/>
        </authorList>
    </citation>
    <scope>NUCLEOTIDE SEQUENCE [LARGE SCALE GENOMIC DNA]</scope>
    <source>
        <strain evidence="4 5">BQ1</strain>
    </source>
</reference>
<dbReference type="EMBL" id="NKDB02000001">
    <property type="protein sequence ID" value="RKJ98538.1"/>
    <property type="molecule type" value="Genomic_DNA"/>
</dbReference>
<organism evidence="4 5">
    <name type="scientific">Alicycliphilus denitrificans</name>
    <dbReference type="NCBI Taxonomy" id="179636"/>
    <lineage>
        <taxon>Bacteria</taxon>
        <taxon>Pseudomonadati</taxon>
        <taxon>Pseudomonadota</taxon>
        <taxon>Betaproteobacteria</taxon>
        <taxon>Burkholderiales</taxon>
        <taxon>Comamonadaceae</taxon>
        <taxon>Alicycliphilus</taxon>
    </lineage>
</organism>
<gene>
    <name evidence="4" type="ORF">CE154_001870</name>
</gene>
<dbReference type="RefSeq" id="WP_094434668.1">
    <property type="nucleotide sequence ID" value="NZ_AP024172.1"/>
</dbReference>
<dbReference type="InterPro" id="IPR035965">
    <property type="entry name" value="PAS-like_dom_sf"/>
</dbReference>
<dbReference type="InterPro" id="IPR029787">
    <property type="entry name" value="Nucleotide_cyclase"/>
</dbReference>
<dbReference type="Proteomes" id="UP000216225">
    <property type="component" value="Unassembled WGS sequence"/>
</dbReference>
<dbReference type="PANTHER" id="PTHR44757:SF2">
    <property type="entry name" value="BIOFILM ARCHITECTURE MAINTENANCE PROTEIN MBAA"/>
    <property type="match status" value="1"/>
</dbReference>
<evidence type="ECO:0000259" key="2">
    <source>
        <dbReference type="PROSITE" id="PS50113"/>
    </source>
</evidence>
<dbReference type="PROSITE" id="PS50113">
    <property type="entry name" value="PAC"/>
    <property type="match status" value="2"/>
</dbReference>
<name>A0A3R7IUB0_9BURK</name>
<evidence type="ECO:0000313" key="4">
    <source>
        <dbReference type="EMBL" id="RKJ98538.1"/>
    </source>
</evidence>
<dbReference type="InterPro" id="IPR000700">
    <property type="entry name" value="PAS-assoc_C"/>
</dbReference>
<dbReference type="InterPro" id="IPR013656">
    <property type="entry name" value="PAS_4"/>
</dbReference>
<dbReference type="SMART" id="SM00267">
    <property type="entry name" value="GGDEF"/>
    <property type="match status" value="1"/>
</dbReference>
<dbReference type="SUPFAM" id="SSF55073">
    <property type="entry name" value="Nucleotide cyclase"/>
    <property type="match status" value="1"/>
</dbReference>
<dbReference type="CDD" id="cd00130">
    <property type="entry name" value="PAS"/>
    <property type="match status" value="2"/>
</dbReference>
<feature type="domain" description="PAC" evidence="2">
    <location>
        <begin position="88"/>
        <end position="140"/>
    </location>
</feature>
<evidence type="ECO:0000259" key="3">
    <source>
        <dbReference type="PROSITE" id="PS50887"/>
    </source>
</evidence>
<dbReference type="PROSITE" id="PS50112">
    <property type="entry name" value="PAS"/>
    <property type="match status" value="2"/>
</dbReference>